<reference evidence="2" key="1">
    <citation type="submission" date="2021-07" db="EMBL/GenBank/DDBJ databases">
        <authorList>
            <person name="Durling M."/>
        </authorList>
    </citation>
    <scope>NUCLEOTIDE SEQUENCE</scope>
</reference>
<dbReference type="Proteomes" id="UP000701801">
    <property type="component" value="Unassembled WGS sequence"/>
</dbReference>
<proteinExistence type="predicted"/>
<comment type="caution">
    <text evidence="2">The sequence shown here is derived from an EMBL/GenBank/DDBJ whole genome shotgun (WGS) entry which is preliminary data.</text>
</comment>
<keyword evidence="3" id="KW-1185">Reference proteome</keyword>
<feature type="compositionally biased region" description="Basic residues" evidence="1">
    <location>
        <begin position="175"/>
        <end position="184"/>
    </location>
</feature>
<organism evidence="2 3">
    <name type="scientific">Hymenoscyphus albidus</name>
    <dbReference type="NCBI Taxonomy" id="595503"/>
    <lineage>
        <taxon>Eukaryota</taxon>
        <taxon>Fungi</taxon>
        <taxon>Dikarya</taxon>
        <taxon>Ascomycota</taxon>
        <taxon>Pezizomycotina</taxon>
        <taxon>Leotiomycetes</taxon>
        <taxon>Helotiales</taxon>
        <taxon>Helotiaceae</taxon>
        <taxon>Hymenoscyphus</taxon>
    </lineage>
</organism>
<feature type="compositionally biased region" description="Basic and acidic residues" evidence="1">
    <location>
        <begin position="139"/>
        <end position="156"/>
    </location>
</feature>
<gene>
    <name evidence="2" type="ORF">HYALB_00013358</name>
</gene>
<dbReference type="AlphaFoldDB" id="A0A9N9LZ46"/>
<name>A0A9N9LZ46_9HELO</name>
<evidence type="ECO:0000256" key="1">
    <source>
        <dbReference type="SAM" id="MobiDB-lite"/>
    </source>
</evidence>
<accession>A0A9N9LZ46</accession>
<sequence>MTTFISYVRKSPNATIRKHSPQHWVRIESSDVLVEMLPTPRGATIDENWKGTAGTEVIAQIISDLISAEEGPGVKSDDQSLDVTPFSRESKAGSSYDKLITPDNDNNLNAGNARCIPDNRPPGNHVLKPESPQPLSNRTADEHDNIDYVIDKEKAPRVSKRQRSDSPLSRINSHCYKKRQKRSRSPIPENDKGDRASSINYDLYWMAREIIGEHNVNGVKHYLVSYTSYFSHTLPVS</sequence>
<evidence type="ECO:0000313" key="2">
    <source>
        <dbReference type="EMBL" id="CAG8981745.1"/>
    </source>
</evidence>
<dbReference type="EMBL" id="CAJVRM010000514">
    <property type="protein sequence ID" value="CAG8981745.1"/>
    <property type="molecule type" value="Genomic_DNA"/>
</dbReference>
<protein>
    <submittedName>
        <fullName evidence="2">Uncharacterized protein</fullName>
    </submittedName>
</protein>
<evidence type="ECO:0000313" key="3">
    <source>
        <dbReference type="Proteomes" id="UP000701801"/>
    </source>
</evidence>
<feature type="region of interest" description="Disordered" evidence="1">
    <location>
        <begin position="70"/>
        <end position="193"/>
    </location>
</feature>